<name>A0ABQ5GRA7_9ASTR</name>
<feature type="domain" description="DNA helicase Pif1-like 2B" evidence="3">
    <location>
        <begin position="338"/>
        <end position="372"/>
    </location>
</feature>
<keyword evidence="1" id="KW-0067">ATP-binding</keyword>
<dbReference type="Pfam" id="PF05970">
    <property type="entry name" value="PIF1"/>
    <property type="match status" value="1"/>
</dbReference>
<keyword evidence="1" id="KW-0234">DNA repair</keyword>
<protein>
    <recommendedName>
        <fullName evidence="1">ATP-dependent DNA helicase</fullName>
        <ecNumber evidence="1">5.6.2.3</ecNumber>
    </recommendedName>
</protein>
<comment type="similarity">
    <text evidence="1">Belongs to the helicase family.</text>
</comment>
<comment type="caution">
    <text evidence="4">The sequence shown here is derived from an EMBL/GenBank/DDBJ whole genome shotgun (WGS) entry which is preliminary data.</text>
</comment>
<dbReference type="Proteomes" id="UP001151760">
    <property type="component" value="Unassembled WGS sequence"/>
</dbReference>
<dbReference type="Pfam" id="PF21530">
    <property type="entry name" value="Pif1_2B_dom"/>
    <property type="match status" value="1"/>
</dbReference>
<keyword evidence="1" id="KW-0227">DNA damage</keyword>
<dbReference type="PANTHER" id="PTHR10492">
    <property type="match status" value="1"/>
</dbReference>
<evidence type="ECO:0000259" key="3">
    <source>
        <dbReference type="Pfam" id="PF21530"/>
    </source>
</evidence>
<dbReference type="InterPro" id="IPR010285">
    <property type="entry name" value="DNA_helicase_pif1-like_DEAD"/>
</dbReference>
<sequence length="375" mass="43635">MQHLKRRCFAYGLLNDDKEWSHAIAKAKFWVMGPQLWDLFITILVFCDVSRLLQLWEENWTALSKDILHKKGYFPDLLRPNPRLLTNLDNRLIREALDFDVNKSRAKHAQLHSLLNPKQRMVYDKVIESMYSKSGQFYFIYKPGGTGKSFVYRTIIARLRSSQNIVLAVASSSTNCIITPAWLPDSPHQICHPVRAGGEQHVRMRVNEYTDNGDIDTRKQDFNKWVLAVGDGRLPAEKKFTEDEPTWIEILEDFLIRTWINPIEQIVLKTYPDFITRQSDESYLKERAILTPRNDDADAINEFMFKKLGGTSMTYHSADEICKASTDTEDQHHLYPVEFLNILNFLGMPPHALCLKRELLVMLTRNLNLALGQWY</sequence>
<feature type="domain" description="DNA helicase Pif1-like DEAD-box helicase" evidence="2">
    <location>
        <begin position="115"/>
        <end position="173"/>
    </location>
</feature>
<keyword evidence="1" id="KW-0547">Nucleotide-binding</keyword>
<keyword evidence="1" id="KW-0378">Hydrolase</keyword>
<dbReference type="EC" id="5.6.2.3" evidence="1"/>
<dbReference type="PANTHER" id="PTHR10492:SF57">
    <property type="entry name" value="ATP-DEPENDENT DNA HELICASE"/>
    <property type="match status" value="1"/>
</dbReference>
<comment type="cofactor">
    <cofactor evidence="1">
        <name>Mg(2+)</name>
        <dbReference type="ChEBI" id="CHEBI:18420"/>
    </cofactor>
</comment>
<evidence type="ECO:0000256" key="1">
    <source>
        <dbReference type="RuleBase" id="RU363044"/>
    </source>
</evidence>
<dbReference type="Gene3D" id="3.40.50.300">
    <property type="entry name" value="P-loop containing nucleotide triphosphate hydrolases"/>
    <property type="match status" value="1"/>
</dbReference>
<evidence type="ECO:0000313" key="4">
    <source>
        <dbReference type="EMBL" id="GJT77422.1"/>
    </source>
</evidence>
<gene>
    <name evidence="4" type="ORF">Tco_1044147</name>
</gene>
<reference evidence="4" key="1">
    <citation type="journal article" date="2022" name="Int. J. Mol. Sci.">
        <title>Draft Genome of Tanacetum Coccineum: Genomic Comparison of Closely Related Tanacetum-Family Plants.</title>
        <authorList>
            <person name="Yamashiro T."/>
            <person name="Shiraishi A."/>
            <person name="Nakayama K."/>
            <person name="Satake H."/>
        </authorList>
    </citation>
    <scope>NUCLEOTIDE SEQUENCE</scope>
</reference>
<evidence type="ECO:0000259" key="2">
    <source>
        <dbReference type="Pfam" id="PF05970"/>
    </source>
</evidence>
<dbReference type="InterPro" id="IPR049163">
    <property type="entry name" value="Pif1-like_2B_dom"/>
</dbReference>
<dbReference type="InterPro" id="IPR027417">
    <property type="entry name" value="P-loop_NTPase"/>
</dbReference>
<evidence type="ECO:0000313" key="5">
    <source>
        <dbReference type="Proteomes" id="UP001151760"/>
    </source>
</evidence>
<proteinExistence type="inferred from homology"/>
<dbReference type="SUPFAM" id="SSF52540">
    <property type="entry name" value="P-loop containing nucleoside triphosphate hydrolases"/>
    <property type="match status" value="1"/>
</dbReference>
<keyword evidence="5" id="KW-1185">Reference proteome</keyword>
<comment type="catalytic activity">
    <reaction evidence="1">
        <text>ATP + H2O = ADP + phosphate + H(+)</text>
        <dbReference type="Rhea" id="RHEA:13065"/>
        <dbReference type="ChEBI" id="CHEBI:15377"/>
        <dbReference type="ChEBI" id="CHEBI:15378"/>
        <dbReference type="ChEBI" id="CHEBI:30616"/>
        <dbReference type="ChEBI" id="CHEBI:43474"/>
        <dbReference type="ChEBI" id="CHEBI:456216"/>
        <dbReference type="EC" id="5.6.2.3"/>
    </reaction>
</comment>
<reference evidence="4" key="2">
    <citation type="submission" date="2022-01" db="EMBL/GenBank/DDBJ databases">
        <authorList>
            <person name="Yamashiro T."/>
            <person name="Shiraishi A."/>
            <person name="Satake H."/>
            <person name="Nakayama K."/>
        </authorList>
    </citation>
    <scope>NUCLEOTIDE SEQUENCE</scope>
</reference>
<dbReference type="EMBL" id="BQNB010018709">
    <property type="protein sequence ID" value="GJT77422.1"/>
    <property type="molecule type" value="Genomic_DNA"/>
</dbReference>
<keyword evidence="1" id="KW-0347">Helicase</keyword>
<keyword evidence="1" id="KW-0233">DNA recombination</keyword>
<accession>A0ABQ5GRA7</accession>
<organism evidence="4 5">
    <name type="scientific">Tanacetum coccineum</name>
    <dbReference type="NCBI Taxonomy" id="301880"/>
    <lineage>
        <taxon>Eukaryota</taxon>
        <taxon>Viridiplantae</taxon>
        <taxon>Streptophyta</taxon>
        <taxon>Embryophyta</taxon>
        <taxon>Tracheophyta</taxon>
        <taxon>Spermatophyta</taxon>
        <taxon>Magnoliopsida</taxon>
        <taxon>eudicotyledons</taxon>
        <taxon>Gunneridae</taxon>
        <taxon>Pentapetalae</taxon>
        <taxon>asterids</taxon>
        <taxon>campanulids</taxon>
        <taxon>Asterales</taxon>
        <taxon>Asteraceae</taxon>
        <taxon>Asteroideae</taxon>
        <taxon>Anthemideae</taxon>
        <taxon>Anthemidinae</taxon>
        <taxon>Tanacetum</taxon>
    </lineage>
</organism>